<keyword evidence="4" id="KW-1185">Reference proteome</keyword>
<dbReference type="OrthoDB" id="358752at2"/>
<evidence type="ECO:0000256" key="2">
    <source>
        <dbReference type="SAM" id="Phobius"/>
    </source>
</evidence>
<evidence type="ECO:0008006" key="5">
    <source>
        <dbReference type="Google" id="ProtNLM"/>
    </source>
</evidence>
<name>A0A4R7B1S9_9NEIS</name>
<reference evidence="3 4" key="1">
    <citation type="submission" date="2019-03" db="EMBL/GenBank/DDBJ databases">
        <title>Genomic Encyclopedia of Type Strains, Phase III (KMG-III): the genomes of soil and plant-associated and newly described type strains.</title>
        <authorList>
            <person name="Whitman W."/>
        </authorList>
    </citation>
    <scope>NUCLEOTIDE SEQUENCE [LARGE SCALE GENOMIC DNA]</scope>
    <source>
        <strain evidence="3 4">CECT 8976</strain>
    </source>
</reference>
<dbReference type="EMBL" id="SNZP01000012">
    <property type="protein sequence ID" value="TDR73897.1"/>
    <property type="molecule type" value="Genomic_DNA"/>
</dbReference>
<evidence type="ECO:0000256" key="1">
    <source>
        <dbReference type="ARBA" id="ARBA00022448"/>
    </source>
</evidence>
<feature type="transmembrane region" description="Helical" evidence="2">
    <location>
        <begin position="107"/>
        <end position="129"/>
    </location>
</feature>
<dbReference type="PANTHER" id="PTHR36838">
    <property type="entry name" value="AUXIN EFFLUX CARRIER FAMILY PROTEIN"/>
    <property type="match status" value="1"/>
</dbReference>
<evidence type="ECO:0000313" key="4">
    <source>
        <dbReference type="Proteomes" id="UP000295611"/>
    </source>
</evidence>
<evidence type="ECO:0000313" key="3">
    <source>
        <dbReference type="EMBL" id="TDR73897.1"/>
    </source>
</evidence>
<feature type="transmembrane region" description="Helical" evidence="2">
    <location>
        <begin position="82"/>
        <end position="101"/>
    </location>
</feature>
<feature type="transmembrane region" description="Helical" evidence="2">
    <location>
        <begin position="267"/>
        <end position="290"/>
    </location>
</feature>
<keyword evidence="2" id="KW-0472">Membrane</keyword>
<dbReference type="Proteomes" id="UP000295611">
    <property type="component" value="Unassembled WGS sequence"/>
</dbReference>
<feature type="transmembrane region" description="Helical" evidence="2">
    <location>
        <begin position="52"/>
        <end position="70"/>
    </location>
</feature>
<organism evidence="3 4">
    <name type="scientific">Paludibacterium purpuratum</name>
    <dbReference type="NCBI Taxonomy" id="1144873"/>
    <lineage>
        <taxon>Bacteria</taxon>
        <taxon>Pseudomonadati</taxon>
        <taxon>Pseudomonadota</taxon>
        <taxon>Betaproteobacteria</taxon>
        <taxon>Neisseriales</taxon>
        <taxon>Chromobacteriaceae</taxon>
        <taxon>Paludibacterium</taxon>
    </lineage>
</organism>
<sequence length="292" mass="31684">MSVSLFTPLLYLLVGLGLGRAPFEIKGRASALLTKWVIPSVIIYNIATHRSGVFAIMLGMMVMMGLMLLLSRIFTRDPVQNLCFCYLNIGWLGLPIASTLFGDGAAMVIIAAYVGSSLFGNSVGVGLMAHGQDLRTRLRQTIQAPPVWALLLGLACIPFGTEIEHYAKPAYDFLKFLMGFLGMAILGIWLSATPLQSSDFKKALRPFAARLLTVSLLTSLFIWICQRTGITLVTENKPALYLIGLLPPAANIIVLETHYLKSGRSASMIACGTCLSIMAIGVYVGVVLWLHS</sequence>
<accession>A0A4R7B1S9</accession>
<protein>
    <recommendedName>
        <fullName evidence="5">Permease</fullName>
    </recommendedName>
</protein>
<comment type="caution">
    <text evidence="3">The sequence shown here is derived from an EMBL/GenBank/DDBJ whole genome shotgun (WGS) entry which is preliminary data.</text>
</comment>
<feature type="transmembrane region" description="Helical" evidence="2">
    <location>
        <begin position="173"/>
        <end position="195"/>
    </location>
</feature>
<feature type="transmembrane region" description="Helical" evidence="2">
    <location>
        <begin position="238"/>
        <end position="255"/>
    </location>
</feature>
<feature type="transmembrane region" description="Helical" evidence="2">
    <location>
        <begin position="207"/>
        <end position="226"/>
    </location>
</feature>
<gene>
    <name evidence="3" type="ORF">DFP86_112101</name>
</gene>
<proteinExistence type="predicted"/>
<dbReference type="PANTHER" id="PTHR36838:SF3">
    <property type="entry name" value="TRANSPORTER AUXIN EFFLUX CARRIER EC FAMILY"/>
    <property type="match status" value="1"/>
</dbReference>
<keyword evidence="2" id="KW-0812">Transmembrane</keyword>
<dbReference type="AlphaFoldDB" id="A0A4R7B1S9"/>
<dbReference type="RefSeq" id="WP_133682564.1">
    <property type="nucleotide sequence ID" value="NZ_SNZP01000012.1"/>
</dbReference>
<keyword evidence="2" id="KW-1133">Transmembrane helix</keyword>
<keyword evidence="1" id="KW-0813">Transport</keyword>